<evidence type="ECO:0008006" key="2">
    <source>
        <dbReference type="Google" id="ProtNLM"/>
    </source>
</evidence>
<dbReference type="AlphaFoldDB" id="A0A6J4KXC4"/>
<reference evidence="1" key="1">
    <citation type="submission" date="2020-02" db="EMBL/GenBank/DDBJ databases">
        <authorList>
            <person name="Meier V. D."/>
        </authorList>
    </citation>
    <scope>NUCLEOTIDE SEQUENCE</scope>
    <source>
        <strain evidence="1">AVDCRST_MAG29</strain>
    </source>
</reference>
<gene>
    <name evidence="1" type="ORF">AVDCRST_MAG29-150</name>
</gene>
<organism evidence="1">
    <name type="scientific">uncultured Nocardioidaceae bacterium</name>
    <dbReference type="NCBI Taxonomy" id="253824"/>
    <lineage>
        <taxon>Bacteria</taxon>
        <taxon>Bacillati</taxon>
        <taxon>Actinomycetota</taxon>
        <taxon>Actinomycetes</taxon>
        <taxon>Propionibacteriales</taxon>
        <taxon>Nocardioidaceae</taxon>
        <taxon>environmental samples</taxon>
    </lineage>
</organism>
<accession>A0A6J4KXC4</accession>
<proteinExistence type="predicted"/>
<protein>
    <recommendedName>
        <fullName evidence="2">Bacteriocin biosynthesis cyclodehydratase domain-containing protein</fullName>
    </recommendedName>
</protein>
<dbReference type="Gene3D" id="3.40.50.720">
    <property type="entry name" value="NAD(P)-binding Rossmann-like Domain"/>
    <property type="match status" value="1"/>
</dbReference>
<sequence>MRPVLDPASPVLRRDAAHLQLGTDPIDAVVVRDLPGVADLLRRCDGLRSREEVLSAVSTEQRLPLGEALDDLLEAGVLVDADEHLTPGLAGETARLAGGARTRSSVRAVLAQRRIRTVGVLGPPLAVDPLAALLADCGVPVRPGSGDLVVLVGHPEPDREVADACVRNDVTHLVAFLHSRSAALGPLVRPGRTACLRCADSVRAETDPAWAAVVPQLGSPVQRPVGAPYASPVLAATLVAAAAAAVLATLDGCPSPVDGATLHWTATCGVPKVQPLHPQPSCGCTRLH</sequence>
<dbReference type="EMBL" id="CADCUG010000012">
    <property type="protein sequence ID" value="CAA9316510.1"/>
    <property type="molecule type" value="Genomic_DNA"/>
</dbReference>
<evidence type="ECO:0000313" key="1">
    <source>
        <dbReference type="EMBL" id="CAA9316510.1"/>
    </source>
</evidence>
<name>A0A6J4KXC4_9ACTN</name>